<dbReference type="Proteomes" id="UP001234811">
    <property type="component" value="Unassembled WGS sequence"/>
</dbReference>
<sequence>RLSYSKSFDELDSQVTFAGYRFSEQNFMSMSEYLDAREYGRRFGNSKEMYTITYNQQLRDLGVSAYLNYSHQTYWDKPANDRYNLTLSRY</sequence>
<proteinExistence type="predicted"/>
<dbReference type="RefSeq" id="WP_309213283.1">
    <property type="nucleotide sequence ID" value="NZ_JAVIPQ010000402.1"/>
</dbReference>
<evidence type="ECO:0000313" key="2">
    <source>
        <dbReference type="Proteomes" id="UP001234811"/>
    </source>
</evidence>
<evidence type="ECO:0000313" key="1">
    <source>
        <dbReference type="EMBL" id="MDQ9558349.1"/>
    </source>
</evidence>
<dbReference type="EMBL" id="JAVIPQ010000402">
    <property type="protein sequence ID" value="MDQ9558349.1"/>
    <property type="molecule type" value="Genomic_DNA"/>
</dbReference>
<name>A0ABD5BNZ4_SERMA</name>
<gene>
    <name evidence="1" type="ORF">RF091_22945</name>
</gene>
<dbReference type="AlphaFoldDB" id="A0ABD5BNZ4"/>
<dbReference type="PANTHER" id="PTHR30451:SF10">
    <property type="entry name" value="OUTER MEMBRANE USHER PROTEIN YFCU-RELATED"/>
    <property type="match status" value="1"/>
</dbReference>
<dbReference type="InterPro" id="IPR000015">
    <property type="entry name" value="Fimb_usher"/>
</dbReference>
<dbReference type="Pfam" id="PF00577">
    <property type="entry name" value="Usher"/>
    <property type="match status" value="1"/>
</dbReference>
<accession>A0ABD5BNZ4</accession>
<reference evidence="1 2" key="1">
    <citation type="submission" date="2023-07" db="EMBL/GenBank/DDBJ databases">
        <title>Pathogens genome sequencing project 196.</title>
        <authorList>
            <person name="Cao X."/>
        </authorList>
    </citation>
    <scope>NUCLEOTIDE SEQUENCE [LARGE SCALE GENOMIC DNA]</scope>
    <source>
        <strain evidence="1 2">SM41</strain>
    </source>
</reference>
<comment type="caution">
    <text evidence="1">The sequence shown here is derived from an EMBL/GenBank/DDBJ whole genome shotgun (WGS) entry which is preliminary data.</text>
</comment>
<dbReference type="PANTHER" id="PTHR30451">
    <property type="entry name" value="OUTER MEMBRANE USHER PROTEIN"/>
    <property type="match status" value="1"/>
</dbReference>
<organism evidence="1 2">
    <name type="scientific">Serratia marcescens</name>
    <dbReference type="NCBI Taxonomy" id="615"/>
    <lineage>
        <taxon>Bacteria</taxon>
        <taxon>Pseudomonadati</taxon>
        <taxon>Pseudomonadota</taxon>
        <taxon>Gammaproteobacteria</taxon>
        <taxon>Enterobacterales</taxon>
        <taxon>Yersiniaceae</taxon>
        <taxon>Serratia</taxon>
    </lineage>
</organism>
<feature type="non-terminal residue" evidence="1">
    <location>
        <position position="1"/>
    </location>
</feature>
<protein>
    <submittedName>
        <fullName evidence="1">Fimbria/pilus outer membrane usher protein</fullName>
    </submittedName>
</protein>
<feature type="non-terminal residue" evidence="1">
    <location>
        <position position="90"/>
    </location>
</feature>